<name>A0ABT9U2L5_PAEHA</name>
<evidence type="ECO:0000256" key="1">
    <source>
        <dbReference type="SAM" id="MobiDB-lite"/>
    </source>
</evidence>
<sequence length="145" mass="16016">MRKILIVLMIVFASACSNGDSTDRGKNEQADSSAMNVSTTSSSQKTTENPENIEVRSSASTPYPLVTWDSRLYRITTEEITEAEETIGEIMLMSLEATNLSPVNYSNYYEKGTKLWSIKQVDTSVAIAVEYAPGKFVKAVERSAE</sequence>
<evidence type="ECO:0000313" key="3">
    <source>
        <dbReference type="EMBL" id="MDQ0113867.1"/>
    </source>
</evidence>
<organism evidence="3 4">
    <name type="scientific">Paenibacillus harenae</name>
    <dbReference type="NCBI Taxonomy" id="306543"/>
    <lineage>
        <taxon>Bacteria</taxon>
        <taxon>Bacillati</taxon>
        <taxon>Bacillota</taxon>
        <taxon>Bacilli</taxon>
        <taxon>Bacillales</taxon>
        <taxon>Paenibacillaceae</taxon>
        <taxon>Paenibacillus</taxon>
    </lineage>
</organism>
<dbReference type="EMBL" id="JAUSSU010000006">
    <property type="protein sequence ID" value="MDQ0113867.1"/>
    <property type="molecule type" value="Genomic_DNA"/>
</dbReference>
<feature type="chain" id="PRO_5047493259" evidence="2">
    <location>
        <begin position="20"/>
        <end position="145"/>
    </location>
</feature>
<comment type="caution">
    <text evidence="3">The sequence shown here is derived from an EMBL/GenBank/DDBJ whole genome shotgun (WGS) entry which is preliminary data.</text>
</comment>
<keyword evidence="4" id="KW-1185">Reference proteome</keyword>
<accession>A0ABT9U2L5</accession>
<dbReference type="Proteomes" id="UP001229346">
    <property type="component" value="Unassembled WGS sequence"/>
</dbReference>
<keyword evidence="2" id="KW-0732">Signal</keyword>
<feature type="signal peptide" evidence="2">
    <location>
        <begin position="1"/>
        <end position="19"/>
    </location>
</feature>
<reference evidence="3 4" key="1">
    <citation type="submission" date="2023-07" db="EMBL/GenBank/DDBJ databases">
        <title>Sorghum-associated microbial communities from plants grown in Nebraska, USA.</title>
        <authorList>
            <person name="Schachtman D."/>
        </authorList>
    </citation>
    <scope>NUCLEOTIDE SEQUENCE [LARGE SCALE GENOMIC DNA]</scope>
    <source>
        <strain evidence="3 4">CC482</strain>
    </source>
</reference>
<feature type="region of interest" description="Disordered" evidence="1">
    <location>
        <begin position="19"/>
        <end position="58"/>
    </location>
</feature>
<gene>
    <name evidence="3" type="ORF">J2T15_003310</name>
</gene>
<evidence type="ECO:0000256" key="2">
    <source>
        <dbReference type="SAM" id="SignalP"/>
    </source>
</evidence>
<proteinExistence type="predicted"/>
<feature type="compositionally biased region" description="Polar residues" evidence="1">
    <location>
        <begin position="44"/>
        <end position="58"/>
    </location>
</feature>
<evidence type="ECO:0000313" key="4">
    <source>
        <dbReference type="Proteomes" id="UP001229346"/>
    </source>
</evidence>
<dbReference type="RefSeq" id="WP_307205128.1">
    <property type="nucleotide sequence ID" value="NZ_JAUSST010000007.1"/>
</dbReference>
<dbReference type="PROSITE" id="PS51257">
    <property type="entry name" value="PROKAR_LIPOPROTEIN"/>
    <property type="match status" value="1"/>
</dbReference>
<protein>
    <submittedName>
        <fullName evidence="3">Uncharacterized protein</fullName>
    </submittedName>
</protein>